<evidence type="ECO:0000256" key="4">
    <source>
        <dbReference type="ARBA" id="ARBA00023242"/>
    </source>
</evidence>
<gene>
    <name evidence="5" type="ORF">THAPSDRAFT_22996</name>
</gene>
<dbReference type="PaxDb" id="35128-Thaps22996"/>
<dbReference type="InterPro" id="IPR023333">
    <property type="entry name" value="Proteasome_suB-type"/>
</dbReference>
<organism evidence="5 6">
    <name type="scientific">Thalassiosira pseudonana</name>
    <name type="common">Marine diatom</name>
    <name type="synonym">Cyclotella nana</name>
    <dbReference type="NCBI Taxonomy" id="35128"/>
    <lineage>
        <taxon>Eukaryota</taxon>
        <taxon>Sar</taxon>
        <taxon>Stramenopiles</taxon>
        <taxon>Ochrophyta</taxon>
        <taxon>Bacillariophyta</taxon>
        <taxon>Coscinodiscophyceae</taxon>
        <taxon>Thalassiosirophycidae</taxon>
        <taxon>Thalassiosirales</taxon>
        <taxon>Thalassiosiraceae</taxon>
        <taxon>Thalassiosira</taxon>
    </lineage>
</organism>
<keyword evidence="2" id="KW-0888">Threonine protease</keyword>
<evidence type="ECO:0000256" key="3">
    <source>
        <dbReference type="ARBA" id="ARBA00022801"/>
    </source>
</evidence>
<dbReference type="GO" id="GO:0019774">
    <property type="term" value="C:proteasome core complex, beta-subunit complex"/>
    <property type="evidence" value="ECO:0000318"/>
    <property type="project" value="GO_Central"/>
</dbReference>
<dbReference type="STRING" id="35128.B8C579"/>
<evidence type="ECO:0000256" key="2">
    <source>
        <dbReference type="ARBA" id="ARBA00022698"/>
    </source>
</evidence>
<proteinExistence type="predicted"/>
<dbReference type="PANTHER" id="PTHR32194:SF4">
    <property type="entry name" value="PROTEASOME SUBUNIT BETA TYPE-7"/>
    <property type="match status" value="1"/>
</dbReference>
<dbReference type="GO" id="GO:0005634">
    <property type="term" value="C:nucleus"/>
    <property type="evidence" value="ECO:0000318"/>
    <property type="project" value="GO_Central"/>
</dbReference>
<evidence type="ECO:0008006" key="7">
    <source>
        <dbReference type="Google" id="ProtNLM"/>
    </source>
</evidence>
<dbReference type="InterPro" id="IPR029055">
    <property type="entry name" value="Ntn_hydrolases_N"/>
</dbReference>
<accession>B8C579</accession>
<evidence type="ECO:0000256" key="1">
    <source>
        <dbReference type="ARBA" id="ARBA00022670"/>
    </source>
</evidence>
<dbReference type="PANTHER" id="PTHR32194">
    <property type="entry name" value="METALLOPROTEASE TLDD"/>
    <property type="match status" value="1"/>
</dbReference>
<dbReference type="AlphaFoldDB" id="B8C579"/>
<protein>
    <recommendedName>
        <fullName evidence="7">Proteasome endopeptidase complex</fullName>
    </recommendedName>
</protein>
<dbReference type="EMBL" id="CM000643">
    <property type="protein sequence ID" value="EED91071.1"/>
    <property type="molecule type" value="Genomic_DNA"/>
</dbReference>
<keyword evidence="1" id="KW-0645">Protease</keyword>
<dbReference type="KEGG" id="tps:THAPSDRAFT_22996"/>
<dbReference type="GeneID" id="7448422"/>
<dbReference type="Gene3D" id="3.60.20.10">
    <property type="entry name" value="Glutamine Phosphoribosylpyrophosphate, subunit 1, domain 1"/>
    <property type="match status" value="1"/>
</dbReference>
<evidence type="ECO:0000313" key="5">
    <source>
        <dbReference type="EMBL" id="EED91071.1"/>
    </source>
</evidence>
<keyword evidence="6" id="KW-1185">Reference proteome</keyword>
<dbReference type="HOGENOM" id="CLU_1043861_0_0_1"/>
<dbReference type="GO" id="GO:0005829">
    <property type="term" value="C:cytosol"/>
    <property type="evidence" value="ECO:0000318"/>
    <property type="project" value="GO_Central"/>
</dbReference>
<name>B8C579_THAPS</name>
<dbReference type="eggNOG" id="KOG0173">
    <property type="taxonomic scope" value="Eukaryota"/>
</dbReference>
<dbReference type="SUPFAM" id="SSF56235">
    <property type="entry name" value="N-terminal nucleophile aminohydrolases (Ntn hydrolases)"/>
    <property type="match status" value="1"/>
</dbReference>
<dbReference type="InterPro" id="IPR001353">
    <property type="entry name" value="Proteasome_sua/b"/>
</dbReference>
<evidence type="ECO:0000313" key="6">
    <source>
        <dbReference type="Proteomes" id="UP000001449"/>
    </source>
</evidence>
<dbReference type="Proteomes" id="UP000001449">
    <property type="component" value="Chromosome 6"/>
</dbReference>
<reference evidence="5 6" key="1">
    <citation type="journal article" date="2004" name="Science">
        <title>The genome of the diatom Thalassiosira pseudonana: ecology, evolution, and metabolism.</title>
        <authorList>
            <person name="Armbrust E.V."/>
            <person name="Berges J.A."/>
            <person name="Bowler C."/>
            <person name="Green B.R."/>
            <person name="Martinez D."/>
            <person name="Putnam N.H."/>
            <person name="Zhou S."/>
            <person name="Allen A.E."/>
            <person name="Apt K.E."/>
            <person name="Bechner M."/>
            <person name="Brzezinski M.A."/>
            <person name="Chaal B.K."/>
            <person name="Chiovitti A."/>
            <person name="Davis A.K."/>
            <person name="Demarest M.S."/>
            <person name="Detter J.C."/>
            <person name="Glavina T."/>
            <person name="Goodstein D."/>
            <person name="Hadi M.Z."/>
            <person name="Hellsten U."/>
            <person name="Hildebrand M."/>
            <person name="Jenkins B.D."/>
            <person name="Jurka J."/>
            <person name="Kapitonov V.V."/>
            <person name="Kroger N."/>
            <person name="Lau W.W."/>
            <person name="Lane T.W."/>
            <person name="Larimer F.W."/>
            <person name="Lippmeier J.C."/>
            <person name="Lucas S."/>
            <person name="Medina M."/>
            <person name="Montsant A."/>
            <person name="Obornik M."/>
            <person name="Parker M.S."/>
            <person name="Palenik B."/>
            <person name="Pazour G.J."/>
            <person name="Richardson P.M."/>
            <person name="Rynearson T.A."/>
            <person name="Saito M.A."/>
            <person name="Schwartz D.C."/>
            <person name="Thamatrakoln K."/>
            <person name="Valentin K."/>
            <person name="Vardi A."/>
            <person name="Wilkerson F.P."/>
            <person name="Rokhsar D.S."/>
        </authorList>
    </citation>
    <scope>NUCLEOTIDE SEQUENCE [LARGE SCALE GENOMIC DNA]</scope>
    <source>
        <strain evidence="5 6">CCMP1335</strain>
    </source>
</reference>
<keyword evidence="3" id="KW-0378">Hydrolase</keyword>
<reference evidence="5 6" key="2">
    <citation type="journal article" date="2008" name="Nature">
        <title>The Phaeodactylum genome reveals the evolutionary history of diatom genomes.</title>
        <authorList>
            <person name="Bowler C."/>
            <person name="Allen A.E."/>
            <person name="Badger J.H."/>
            <person name="Grimwood J."/>
            <person name="Jabbari K."/>
            <person name="Kuo A."/>
            <person name="Maheswari U."/>
            <person name="Martens C."/>
            <person name="Maumus F."/>
            <person name="Otillar R.P."/>
            <person name="Rayko E."/>
            <person name="Salamov A."/>
            <person name="Vandepoele K."/>
            <person name="Beszteri B."/>
            <person name="Gruber A."/>
            <person name="Heijde M."/>
            <person name="Katinka M."/>
            <person name="Mock T."/>
            <person name="Valentin K."/>
            <person name="Verret F."/>
            <person name="Berges J.A."/>
            <person name="Brownlee C."/>
            <person name="Cadoret J.P."/>
            <person name="Chiovitti A."/>
            <person name="Choi C.J."/>
            <person name="Coesel S."/>
            <person name="De Martino A."/>
            <person name="Detter J.C."/>
            <person name="Durkin C."/>
            <person name="Falciatore A."/>
            <person name="Fournet J."/>
            <person name="Haruta M."/>
            <person name="Huysman M.J."/>
            <person name="Jenkins B.D."/>
            <person name="Jiroutova K."/>
            <person name="Jorgensen R.E."/>
            <person name="Joubert Y."/>
            <person name="Kaplan A."/>
            <person name="Kroger N."/>
            <person name="Kroth P.G."/>
            <person name="La Roche J."/>
            <person name="Lindquist E."/>
            <person name="Lommer M."/>
            <person name="Martin-Jezequel V."/>
            <person name="Lopez P.J."/>
            <person name="Lucas S."/>
            <person name="Mangogna M."/>
            <person name="McGinnis K."/>
            <person name="Medlin L.K."/>
            <person name="Montsant A."/>
            <person name="Oudot-Le Secq M.P."/>
            <person name="Napoli C."/>
            <person name="Obornik M."/>
            <person name="Parker M.S."/>
            <person name="Petit J.L."/>
            <person name="Porcel B.M."/>
            <person name="Poulsen N."/>
            <person name="Robison M."/>
            <person name="Rychlewski L."/>
            <person name="Rynearson T.A."/>
            <person name="Schmutz J."/>
            <person name="Shapiro H."/>
            <person name="Siaut M."/>
            <person name="Stanley M."/>
            <person name="Sussman M.R."/>
            <person name="Taylor A.R."/>
            <person name="Vardi A."/>
            <person name="von Dassow P."/>
            <person name="Vyverman W."/>
            <person name="Willis A."/>
            <person name="Wyrwicz L.S."/>
            <person name="Rokhsar D.S."/>
            <person name="Weissenbach J."/>
            <person name="Armbrust E.V."/>
            <person name="Green B.R."/>
            <person name="Van de Peer Y."/>
            <person name="Grigoriev I.V."/>
        </authorList>
    </citation>
    <scope>NUCLEOTIDE SEQUENCE [LARGE SCALE GENOMIC DNA]</scope>
    <source>
        <strain evidence="5 6">CCMP1335</strain>
    </source>
</reference>
<dbReference type="RefSeq" id="XP_002290964.1">
    <property type="nucleotide sequence ID" value="XM_002290928.1"/>
</dbReference>
<sequence>MLAKNVWCAGAGTSADVEALVRGVKFVFWVRGVLDSSGIGNMGGGGEGGWNAFIDRGGDGSGGEDDHDVPSASVPAVLHYIRSQLQKSRGSLGANLLVGGYDPHSHRATLAAIHPHGSMDVVTYAALGSGGLAATGVLESRYPKIRSGHCTVEEGIRLAVDAVRAGIDNDLGSGSQVDVCVVSREGVLYRRAVVREEELEWVSMRNDQEEDHRTNRDFGSAVSSGVNGFGNVPFAIQSKRIVVFGDLDAEREKRKWLDAVLGAGVNQ</sequence>
<dbReference type="InParanoid" id="B8C579"/>
<dbReference type="GO" id="GO:0004298">
    <property type="term" value="F:threonine-type endopeptidase activity"/>
    <property type="evidence" value="ECO:0007669"/>
    <property type="project" value="UniProtKB-KW"/>
</dbReference>
<dbReference type="GO" id="GO:0004175">
    <property type="term" value="F:endopeptidase activity"/>
    <property type="evidence" value="ECO:0000318"/>
    <property type="project" value="GO_Central"/>
</dbReference>
<keyword evidence="4" id="KW-0539">Nucleus</keyword>
<dbReference type="Pfam" id="PF00227">
    <property type="entry name" value="Proteasome"/>
    <property type="match status" value="1"/>
</dbReference>
<dbReference type="GO" id="GO:0043161">
    <property type="term" value="P:proteasome-mediated ubiquitin-dependent protein catabolic process"/>
    <property type="evidence" value="ECO:0000318"/>
    <property type="project" value="GO_Central"/>
</dbReference>